<keyword evidence="3" id="KW-1185">Reference proteome</keyword>
<evidence type="ECO:0000256" key="1">
    <source>
        <dbReference type="SAM" id="MobiDB-lite"/>
    </source>
</evidence>
<reference evidence="3" key="1">
    <citation type="journal article" date="2018" name="Nat. Microbiol.">
        <title>Leveraging single-cell genomics to expand the fungal tree of life.</title>
        <authorList>
            <person name="Ahrendt S.R."/>
            <person name="Quandt C.A."/>
            <person name="Ciobanu D."/>
            <person name="Clum A."/>
            <person name="Salamov A."/>
            <person name="Andreopoulos B."/>
            <person name="Cheng J.F."/>
            <person name="Woyke T."/>
            <person name="Pelin A."/>
            <person name="Henrissat B."/>
            <person name="Reynolds N.K."/>
            <person name="Benny G.L."/>
            <person name="Smith M.E."/>
            <person name="James T.Y."/>
            <person name="Grigoriev I.V."/>
        </authorList>
    </citation>
    <scope>NUCLEOTIDE SEQUENCE [LARGE SCALE GENOMIC DNA]</scope>
    <source>
        <strain evidence="3">RSA 468</strain>
    </source>
</reference>
<evidence type="ECO:0008006" key="4">
    <source>
        <dbReference type="Google" id="ProtNLM"/>
    </source>
</evidence>
<evidence type="ECO:0000313" key="3">
    <source>
        <dbReference type="Proteomes" id="UP000268162"/>
    </source>
</evidence>
<proteinExistence type="predicted"/>
<feature type="region of interest" description="Disordered" evidence="1">
    <location>
        <begin position="1"/>
        <end position="53"/>
    </location>
</feature>
<feature type="compositionally biased region" description="Polar residues" evidence="1">
    <location>
        <begin position="258"/>
        <end position="268"/>
    </location>
</feature>
<feature type="compositionally biased region" description="Low complexity" evidence="1">
    <location>
        <begin position="1"/>
        <end position="25"/>
    </location>
</feature>
<evidence type="ECO:0000313" key="2">
    <source>
        <dbReference type="EMBL" id="RKP36162.1"/>
    </source>
</evidence>
<feature type="compositionally biased region" description="Low complexity" evidence="1">
    <location>
        <begin position="147"/>
        <end position="161"/>
    </location>
</feature>
<accession>A0A4P9ZTR3</accession>
<sequence>MPRNSSSIVSSPSSSMSTAPDPTSPAESTRVLPQRRSRREQMTATPDLAEALSPERLATQRFLDELVIHIGRSGSCAAATHDNDNSPKPAYQVIRDQFDPRLSSSYYPTSPPSPRLPTFTLLDPQTLATLGPQNHKPPARRTRARAAKGNGDVGNSSSSSTKVDDTSDNYYEHQHRKFELVEKKSRNRDLEVAAHNLYKKQILQDQLHYLTINHLQVAPTSRHPETAEQSEHSGSPGPRPTDGPLVQSGKARPPDPPNTTVRRSQRLPQSVLPLQMDFRSEEFQLPKAWLRKRSR</sequence>
<feature type="region of interest" description="Disordered" evidence="1">
    <location>
        <begin position="129"/>
        <end position="169"/>
    </location>
</feature>
<organism evidence="2 3">
    <name type="scientific">Dimargaris cristalligena</name>
    <dbReference type="NCBI Taxonomy" id="215637"/>
    <lineage>
        <taxon>Eukaryota</taxon>
        <taxon>Fungi</taxon>
        <taxon>Fungi incertae sedis</taxon>
        <taxon>Zoopagomycota</taxon>
        <taxon>Kickxellomycotina</taxon>
        <taxon>Dimargaritomycetes</taxon>
        <taxon>Dimargaritales</taxon>
        <taxon>Dimargaritaceae</taxon>
        <taxon>Dimargaris</taxon>
    </lineage>
</organism>
<gene>
    <name evidence="2" type="ORF">BJ085DRAFT_28737</name>
</gene>
<name>A0A4P9ZTR3_9FUNG</name>
<feature type="compositionally biased region" description="Basic and acidic residues" evidence="1">
    <location>
        <begin position="222"/>
        <end position="231"/>
    </location>
</feature>
<feature type="compositionally biased region" description="Basic residues" evidence="1">
    <location>
        <begin position="137"/>
        <end position="146"/>
    </location>
</feature>
<dbReference type="AlphaFoldDB" id="A0A4P9ZTR3"/>
<dbReference type="STRING" id="215637.A0A4P9ZTR3"/>
<dbReference type="EMBL" id="ML002707">
    <property type="protein sequence ID" value="RKP36162.1"/>
    <property type="molecule type" value="Genomic_DNA"/>
</dbReference>
<dbReference type="Proteomes" id="UP000268162">
    <property type="component" value="Unassembled WGS sequence"/>
</dbReference>
<feature type="region of interest" description="Disordered" evidence="1">
    <location>
        <begin position="219"/>
        <end position="273"/>
    </location>
</feature>
<protein>
    <recommendedName>
        <fullName evidence="4">PEHE domain-containing protein</fullName>
    </recommendedName>
</protein>